<dbReference type="Proteomes" id="UP000183788">
    <property type="component" value="Unassembled WGS sequence"/>
</dbReference>
<dbReference type="Gene3D" id="2.60.40.1180">
    <property type="entry name" value="Golgi alpha-mannosidase II"/>
    <property type="match status" value="1"/>
</dbReference>
<reference evidence="2 3" key="1">
    <citation type="submission" date="2016-11" db="EMBL/GenBank/DDBJ databases">
        <authorList>
            <person name="Jaros S."/>
            <person name="Januszkiewicz K."/>
            <person name="Wedrychowicz H."/>
        </authorList>
    </citation>
    <scope>NUCLEOTIDE SEQUENCE [LARGE SCALE GENOMIC DNA]</scope>
    <source>
        <strain evidence="2 3">DSM 784</strain>
    </source>
</reference>
<dbReference type="InterPro" id="IPR031919">
    <property type="entry name" value="Fucosidase_C"/>
</dbReference>
<organism evidence="2 3">
    <name type="scientific">Chitinophaga sancti</name>
    <dbReference type="NCBI Taxonomy" id="1004"/>
    <lineage>
        <taxon>Bacteria</taxon>
        <taxon>Pseudomonadati</taxon>
        <taxon>Bacteroidota</taxon>
        <taxon>Chitinophagia</taxon>
        <taxon>Chitinophagales</taxon>
        <taxon>Chitinophagaceae</taxon>
        <taxon>Chitinophaga</taxon>
    </lineage>
</organism>
<name>A0A1K1R7N9_9BACT</name>
<feature type="domain" description="Alpha-L-fucosidase C-terminal" evidence="1">
    <location>
        <begin position="20"/>
        <end position="101"/>
    </location>
</feature>
<dbReference type="RefSeq" id="WP_326980865.1">
    <property type="nucleotide sequence ID" value="NZ_CP139972.1"/>
</dbReference>
<evidence type="ECO:0000313" key="2">
    <source>
        <dbReference type="EMBL" id="SFW67961.1"/>
    </source>
</evidence>
<dbReference type="InterPro" id="IPR013780">
    <property type="entry name" value="Glyco_hydro_b"/>
</dbReference>
<protein>
    <submittedName>
        <fullName evidence="2">Alpha-L-fucosidase C-terminal domain-containing protein</fullName>
    </submittedName>
</protein>
<gene>
    <name evidence="2" type="ORF">SAMN05661012_03505</name>
</gene>
<dbReference type="Pfam" id="PF16757">
    <property type="entry name" value="Fucosidase_C"/>
    <property type="match status" value="1"/>
</dbReference>
<dbReference type="EMBL" id="FPIZ01000010">
    <property type="protein sequence ID" value="SFW67961.1"/>
    <property type="molecule type" value="Genomic_DNA"/>
</dbReference>
<accession>A0A1K1R7N9</accession>
<proteinExistence type="predicted"/>
<evidence type="ECO:0000259" key="1">
    <source>
        <dbReference type="Pfam" id="PF16757"/>
    </source>
</evidence>
<dbReference type="STRING" id="1004.SAMN05661012_03505"/>
<sequence>MLPGGGLGSRQAEFRFDSSDFRFTVGKNNALYIFSLVLPKQGTQLVIKSLATDAGYFKQRIKRVSLLGYSKSVKWKQDADGLKIFYPQNKIPFSTSVVFKIE</sequence>
<dbReference type="AlphaFoldDB" id="A0A1K1R7N9"/>
<evidence type="ECO:0000313" key="3">
    <source>
        <dbReference type="Proteomes" id="UP000183788"/>
    </source>
</evidence>